<dbReference type="Proteomes" id="UP000299102">
    <property type="component" value="Unassembled WGS sequence"/>
</dbReference>
<dbReference type="AlphaFoldDB" id="A0A4C1XSK3"/>
<gene>
    <name evidence="1" type="ORF">EVAR_18042_1</name>
</gene>
<protein>
    <submittedName>
        <fullName evidence="1">Uncharacterized protein</fullName>
    </submittedName>
</protein>
<reference evidence="1 2" key="1">
    <citation type="journal article" date="2019" name="Commun. Biol.">
        <title>The bagworm genome reveals a unique fibroin gene that provides high tensile strength.</title>
        <authorList>
            <person name="Kono N."/>
            <person name="Nakamura H."/>
            <person name="Ohtoshi R."/>
            <person name="Tomita M."/>
            <person name="Numata K."/>
            <person name="Arakawa K."/>
        </authorList>
    </citation>
    <scope>NUCLEOTIDE SEQUENCE [LARGE SCALE GENOMIC DNA]</scope>
</reference>
<comment type="caution">
    <text evidence="1">The sequence shown here is derived from an EMBL/GenBank/DDBJ whole genome shotgun (WGS) entry which is preliminary data.</text>
</comment>
<proteinExistence type="predicted"/>
<sequence>MQNHQELAGPSVCRYGFRNNPIRDRHNESFTIIHTEKLDKDAHKVGYRTTSSSSLRNLKFVLYADAKRARPQNEGLTCARSGRIDTYKSRHNIKRLFHVPLKFITLCWKSREVNFLPGYCVYMKRVPAAGMIGEVAGTIGEVAATIEEVEVIFDVEVFAFENVIDLLR</sequence>
<accession>A0A4C1XSK3</accession>
<name>A0A4C1XSK3_EUMVA</name>
<organism evidence="1 2">
    <name type="scientific">Eumeta variegata</name>
    <name type="common">Bagworm moth</name>
    <name type="synonym">Eumeta japonica</name>
    <dbReference type="NCBI Taxonomy" id="151549"/>
    <lineage>
        <taxon>Eukaryota</taxon>
        <taxon>Metazoa</taxon>
        <taxon>Ecdysozoa</taxon>
        <taxon>Arthropoda</taxon>
        <taxon>Hexapoda</taxon>
        <taxon>Insecta</taxon>
        <taxon>Pterygota</taxon>
        <taxon>Neoptera</taxon>
        <taxon>Endopterygota</taxon>
        <taxon>Lepidoptera</taxon>
        <taxon>Glossata</taxon>
        <taxon>Ditrysia</taxon>
        <taxon>Tineoidea</taxon>
        <taxon>Psychidae</taxon>
        <taxon>Oiketicinae</taxon>
        <taxon>Eumeta</taxon>
    </lineage>
</organism>
<keyword evidence="2" id="KW-1185">Reference proteome</keyword>
<evidence type="ECO:0000313" key="2">
    <source>
        <dbReference type="Proteomes" id="UP000299102"/>
    </source>
</evidence>
<dbReference type="EMBL" id="BGZK01000970">
    <property type="protein sequence ID" value="GBP66871.1"/>
    <property type="molecule type" value="Genomic_DNA"/>
</dbReference>
<evidence type="ECO:0000313" key="1">
    <source>
        <dbReference type="EMBL" id="GBP66871.1"/>
    </source>
</evidence>